<dbReference type="SUPFAM" id="SSF52540">
    <property type="entry name" value="P-loop containing nucleoside triphosphate hydrolases"/>
    <property type="match status" value="1"/>
</dbReference>
<keyword evidence="3 12" id="KW-0812">Transmembrane</keyword>
<dbReference type="Pfam" id="PF00005">
    <property type="entry name" value="ABC_tran"/>
    <property type="match status" value="1"/>
</dbReference>
<dbReference type="CDD" id="cd03254">
    <property type="entry name" value="ABCC_Glucan_exporter_like"/>
    <property type="match status" value="1"/>
</dbReference>
<dbReference type="FunFam" id="3.40.50.300:FF:000287">
    <property type="entry name" value="Multidrug ABC transporter ATP-binding protein"/>
    <property type="match status" value="1"/>
</dbReference>
<proteinExistence type="inferred from homology"/>
<feature type="transmembrane region" description="Helical" evidence="12">
    <location>
        <begin position="241"/>
        <end position="258"/>
    </location>
</feature>
<feature type="region of interest" description="Disordered" evidence="11">
    <location>
        <begin position="1"/>
        <end position="32"/>
    </location>
</feature>
<keyword evidence="2" id="KW-0813">Transport</keyword>
<evidence type="ECO:0000256" key="9">
    <source>
        <dbReference type="ARBA" id="ARBA00061644"/>
    </source>
</evidence>
<keyword evidence="6 12" id="KW-1133">Transmembrane helix</keyword>
<evidence type="ECO:0000256" key="5">
    <source>
        <dbReference type="ARBA" id="ARBA00022840"/>
    </source>
</evidence>
<keyword evidence="4" id="KW-0547">Nucleotide-binding</keyword>
<evidence type="ECO:0000256" key="1">
    <source>
        <dbReference type="ARBA" id="ARBA00004651"/>
    </source>
</evidence>
<feature type="domain" description="ABC transporter" evidence="13">
    <location>
        <begin position="417"/>
        <end position="651"/>
    </location>
</feature>
<dbReference type="InterPro" id="IPR036640">
    <property type="entry name" value="ABC1_TM_sf"/>
</dbReference>
<dbReference type="CDD" id="cd18547">
    <property type="entry name" value="ABC_6TM_Tm288_like"/>
    <property type="match status" value="1"/>
</dbReference>
<evidence type="ECO:0000256" key="12">
    <source>
        <dbReference type="SAM" id="Phobius"/>
    </source>
</evidence>
<evidence type="ECO:0000259" key="14">
    <source>
        <dbReference type="PROSITE" id="PS50929"/>
    </source>
</evidence>
<comment type="similarity">
    <text evidence="9">Belongs to the ABC transporter superfamily. Lipid exporter (TC 3.A.1.106) family.</text>
</comment>
<dbReference type="GO" id="GO:0005886">
    <property type="term" value="C:plasma membrane"/>
    <property type="evidence" value="ECO:0007669"/>
    <property type="project" value="UniProtKB-SubCell"/>
</dbReference>
<sequence length="660" mass="71121">MSASRSTTTTAPARPTGGRPGGGPPGMAAMAGPPQKALNFGPSAKRLIGRLRPERAGVAVVLVLAVVSVALNAIGPRLLGHGTDLIFQGVIGRQLPAGVSKEQAVEGLRAGGQDTFADMLAHMDVVPGQGVDFDALRTVLLGVLALYVGASLFMWLQAYLLNTIVQRTVFRLRSDVEDKIHRLPLKYFDANARGDVLSRVTNDIDNVSQSLQQTMSQLLNSLLTVIGVLVMMFWISPVLALIALATIPLSLLVTALVAKRSQKQFVAQWAHTGALNGQIEEAYTGHALVKVFGRQREVEQSFAGKNEELYQASFGAQFVSGLIMPAMFFLGNLNYVAIAVVGGLRVASGSMSLGEVQAFVQYTRQFTQPLTQLASMANLLQSGVASAERVFELLDEPEQVPDPATPATLGGPARGRVEFEHVTFSYDPDQPLIEDLSLVAEPGRTVAIVGPTGAGKTTLVNLIMRFYELQGGRITIDGRDIADLSRDELRSNIGMVLQDTWLFGGTIRENLAYGDPSAPESRIRAAAEATYVDRFVHSLPDGYDTVIDEEGDNISAGEKQLLTIARAFLADPSILILDEATSSVDTRTEVLVQHAMAALRSDRTSFVIAHRLSTIRDADLILVMRDGAIVEQGSHAELLERRGAYFDLYNSQFALPAVDE</sequence>
<dbReference type="PROSITE" id="PS00211">
    <property type="entry name" value="ABC_TRANSPORTER_1"/>
    <property type="match status" value="1"/>
</dbReference>
<dbReference type="PANTHER" id="PTHR43394">
    <property type="entry name" value="ATP-DEPENDENT PERMEASE MDL1, MITOCHONDRIAL"/>
    <property type="match status" value="1"/>
</dbReference>
<evidence type="ECO:0000256" key="4">
    <source>
        <dbReference type="ARBA" id="ARBA00022741"/>
    </source>
</evidence>
<dbReference type="SUPFAM" id="SSF90123">
    <property type="entry name" value="ABC transporter transmembrane region"/>
    <property type="match status" value="1"/>
</dbReference>
<evidence type="ECO:0000256" key="3">
    <source>
        <dbReference type="ARBA" id="ARBA00022692"/>
    </source>
</evidence>
<keyword evidence="16" id="KW-1185">Reference proteome</keyword>
<evidence type="ECO:0000256" key="8">
    <source>
        <dbReference type="ARBA" id="ARBA00055053"/>
    </source>
</evidence>
<feature type="transmembrane region" description="Helical" evidence="12">
    <location>
        <begin position="56"/>
        <end position="75"/>
    </location>
</feature>
<dbReference type="InterPro" id="IPR003593">
    <property type="entry name" value="AAA+_ATPase"/>
</dbReference>
<evidence type="ECO:0000256" key="11">
    <source>
        <dbReference type="SAM" id="MobiDB-lite"/>
    </source>
</evidence>
<evidence type="ECO:0000259" key="13">
    <source>
        <dbReference type="PROSITE" id="PS50893"/>
    </source>
</evidence>
<evidence type="ECO:0000256" key="6">
    <source>
        <dbReference type="ARBA" id="ARBA00022989"/>
    </source>
</evidence>
<feature type="transmembrane region" description="Helical" evidence="12">
    <location>
        <begin position="218"/>
        <end position="235"/>
    </location>
</feature>
<dbReference type="PROSITE" id="PS50893">
    <property type="entry name" value="ABC_TRANSPORTER_2"/>
    <property type="match status" value="1"/>
</dbReference>
<dbReference type="InterPro" id="IPR039421">
    <property type="entry name" value="Type_1_exporter"/>
</dbReference>
<keyword evidence="5 15" id="KW-0067">ATP-binding</keyword>
<gene>
    <name evidence="15" type="ORF">SAMN04488561_1372</name>
</gene>
<protein>
    <recommendedName>
        <fullName evidence="10">Fatty acid ABC transporter ATP-binding/permease protein</fullName>
    </recommendedName>
</protein>
<dbReference type="PANTHER" id="PTHR43394:SF1">
    <property type="entry name" value="ATP-BINDING CASSETTE SUB-FAMILY B MEMBER 10, MITOCHONDRIAL"/>
    <property type="match status" value="1"/>
</dbReference>
<dbReference type="InterPro" id="IPR027417">
    <property type="entry name" value="P-loop_NTPase"/>
</dbReference>
<evidence type="ECO:0000256" key="10">
    <source>
        <dbReference type="ARBA" id="ARBA00071747"/>
    </source>
</evidence>
<accession>A0A1H5IZI9</accession>
<feature type="compositionally biased region" description="Low complexity" evidence="11">
    <location>
        <begin position="1"/>
        <end position="17"/>
    </location>
</feature>
<dbReference type="OrthoDB" id="9806127at2"/>
<dbReference type="EMBL" id="FNUC01000003">
    <property type="protein sequence ID" value="SEE45447.1"/>
    <property type="molecule type" value="Genomic_DNA"/>
</dbReference>
<dbReference type="PROSITE" id="PS50929">
    <property type="entry name" value="ABC_TM1F"/>
    <property type="match status" value="1"/>
</dbReference>
<evidence type="ECO:0000256" key="2">
    <source>
        <dbReference type="ARBA" id="ARBA00022448"/>
    </source>
</evidence>
<evidence type="ECO:0000313" key="15">
    <source>
        <dbReference type="EMBL" id="SEE45447.1"/>
    </source>
</evidence>
<reference evidence="16" key="1">
    <citation type="submission" date="2016-10" db="EMBL/GenBank/DDBJ databases">
        <authorList>
            <person name="Varghese N."/>
            <person name="Submissions S."/>
        </authorList>
    </citation>
    <scope>NUCLEOTIDE SEQUENCE [LARGE SCALE GENOMIC DNA]</scope>
    <source>
        <strain evidence="16">DSM 45237</strain>
    </source>
</reference>
<dbReference type="GO" id="GO:0005524">
    <property type="term" value="F:ATP binding"/>
    <property type="evidence" value="ECO:0007669"/>
    <property type="project" value="UniProtKB-KW"/>
</dbReference>
<dbReference type="InterPro" id="IPR017871">
    <property type="entry name" value="ABC_transporter-like_CS"/>
</dbReference>
<dbReference type="InterPro" id="IPR011527">
    <property type="entry name" value="ABC1_TM_dom"/>
</dbReference>
<dbReference type="STRING" id="561176.SAMN04488561_1372"/>
<evidence type="ECO:0000313" key="16">
    <source>
        <dbReference type="Proteomes" id="UP000181980"/>
    </source>
</evidence>
<dbReference type="Gene3D" id="3.40.50.300">
    <property type="entry name" value="P-loop containing nucleotide triphosphate hydrolases"/>
    <property type="match status" value="1"/>
</dbReference>
<dbReference type="AlphaFoldDB" id="A0A1H5IZI9"/>
<dbReference type="Pfam" id="PF00664">
    <property type="entry name" value="ABC_membrane"/>
    <property type="match status" value="1"/>
</dbReference>
<dbReference type="Proteomes" id="UP000181980">
    <property type="component" value="Unassembled WGS sequence"/>
</dbReference>
<feature type="transmembrane region" description="Helical" evidence="12">
    <location>
        <begin position="139"/>
        <end position="161"/>
    </location>
</feature>
<name>A0A1H5IZI9_9ACTN</name>
<comment type="function">
    <text evidence="8">ABC transporter involved in fatty acid import. Transmembrane domains (TMD) form a pore in the membrane and the ATP-binding domain (NBD) is responsible for energy generation.</text>
</comment>
<dbReference type="InterPro" id="IPR003439">
    <property type="entry name" value="ABC_transporter-like_ATP-bd"/>
</dbReference>
<comment type="subcellular location">
    <subcellularLocation>
        <location evidence="1">Cell membrane</location>
        <topology evidence="1">Multi-pass membrane protein</topology>
    </subcellularLocation>
</comment>
<keyword evidence="7 12" id="KW-0472">Membrane</keyword>
<evidence type="ECO:0000256" key="7">
    <source>
        <dbReference type="ARBA" id="ARBA00023136"/>
    </source>
</evidence>
<dbReference type="GO" id="GO:0016887">
    <property type="term" value="F:ATP hydrolysis activity"/>
    <property type="evidence" value="ECO:0007669"/>
    <property type="project" value="InterPro"/>
</dbReference>
<dbReference type="SMART" id="SM00382">
    <property type="entry name" value="AAA"/>
    <property type="match status" value="1"/>
</dbReference>
<dbReference type="Gene3D" id="1.20.1560.10">
    <property type="entry name" value="ABC transporter type 1, transmembrane domain"/>
    <property type="match status" value="1"/>
</dbReference>
<organism evidence="15 16">
    <name type="scientific">Jiangella alba</name>
    <dbReference type="NCBI Taxonomy" id="561176"/>
    <lineage>
        <taxon>Bacteria</taxon>
        <taxon>Bacillati</taxon>
        <taxon>Actinomycetota</taxon>
        <taxon>Actinomycetes</taxon>
        <taxon>Jiangellales</taxon>
        <taxon>Jiangellaceae</taxon>
        <taxon>Jiangella</taxon>
    </lineage>
</organism>
<feature type="domain" description="ABC transmembrane type-1" evidence="14">
    <location>
        <begin position="59"/>
        <end position="382"/>
    </location>
</feature>
<dbReference type="GO" id="GO:0015421">
    <property type="term" value="F:ABC-type oligopeptide transporter activity"/>
    <property type="evidence" value="ECO:0007669"/>
    <property type="project" value="TreeGrafter"/>
</dbReference>
<dbReference type="RefSeq" id="WP_069114586.1">
    <property type="nucleotide sequence ID" value="NZ_FNUC01000003.1"/>
</dbReference>